<keyword evidence="4 10" id="KW-0436">Ligase</keyword>
<gene>
    <name evidence="11" type="ORF">FHS81_000280</name>
</gene>
<dbReference type="InterPro" id="IPR014746">
    <property type="entry name" value="Gln_synth/guanido_kin_cat_dom"/>
</dbReference>
<keyword evidence="6 10" id="KW-0547">Nucleotide-binding</keyword>
<dbReference type="InterPro" id="IPR006336">
    <property type="entry name" value="GCS2"/>
</dbReference>
<keyword evidence="8" id="KW-0809">Transit peptide</keyword>
<dbReference type="SUPFAM" id="SSF55931">
    <property type="entry name" value="Glutamine synthetase/guanido kinase"/>
    <property type="match status" value="1"/>
</dbReference>
<dbReference type="AlphaFoldDB" id="A0A7W5Z1C2"/>
<dbReference type="PANTHER" id="PTHR34378:SF1">
    <property type="entry name" value="GLUTAMATE--CYSTEINE LIGASE, CHLOROPLASTIC"/>
    <property type="match status" value="1"/>
</dbReference>
<evidence type="ECO:0000313" key="12">
    <source>
        <dbReference type="Proteomes" id="UP000537592"/>
    </source>
</evidence>
<evidence type="ECO:0000256" key="4">
    <source>
        <dbReference type="ARBA" id="ARBA00022598"/>
    </source>
</evidence>
<keyword evidence="12" id="KW-1185">Reference proteome</keyword>
<comment type="catalytic activity">
    <reaction evidence="10">
        <text>L-cysteine + L-glutamate + ATP = gamma-L-glutamyl-L-cysteine + ADP + phosphate + H(+)</text>
        <dbReference type="Rhea" id="RHEA:13285"/>
        <dbReference type="ChEBI" id="CHEBI:15378"/>
        <dbReference type="ChEBI" id="CHEBI:29985"/>
        <dbReference type="ChEBI" id="CHEBI:30616"/>
        <dbReference type="ChEBI" id="CHEBI:35235"/>
        <dbReference type="ChEBI" id="CHEBI:43474"/>
        <dbReference type="ChEBI" id="CHEBI:58173"/>
        <dbReference type="ChEBI" id="CHEBI:456216"/>
        <dbReference type="EC" id="6.3.2.2"/>
    </reaction>
</comment>
<comment type="similarity">
    <text evidence="2">Belongs to the carboxylate-amine ligase family. Glutamate--cysteine ligase type 2 subfamily.</text>
</comment>
<dbReference type="GO" id="GO:0005524">
    <property type="term" value="F:ATP binding"/>
    <property type="evidence" value="ECO:0007669"/>
    <property type="project" value="UniProtKB-UniRule"/>
</dbReference>
<evidence type="ECO:0000256" key="1">
    <source>
        <dbReference type="ARBA" id="ARBA00005006"/>
    </source>
</evidence>
<dbReference type="EMBL" id="JACICC010000001">
    <property type="protein sequence ID" value="MBB3808226.1"/>
    <property type="molecule type" value="Genomic_DNA"/>
</dbReference>
<evidence type="ECO:0000256" key="8">
    <source>
        <dbReference type="ARBA" id="ARBA00022946"/>
    </source>
</evidence>
<sequence length="456" mass="50634">MARDSSDPTPIGSHRELVDHLARGCRPAHEWRLGTEHEKIPFYRSNHAPVPYAGDSGIRALLEGLAARTGWQTITEEGLPIGLFDDVGGGAVSLEPGGQFELSGAPLRSVHETRDELFRHLTDVKAVAESLGIGFLTLGESPLWTRAQTPVMPKGRYRIMMDYMPRVGQLGLDMMFRTTTVQVNLDFSSEADMVKKLRVSLALQPLATALFANSPFTDGRPNGLLSARSEIWRDTDADRTGMLAFAFEDGMGFERYVDWVLDVPTYFVKRGDRYHDVAGRSFRDLLDGRMPGLEGERATLSDWSNHLSTVFPEVRLKQFLEMRGADAGPAPMLLALPAFWVGLLYDSNALDAAWDLVRDWTEADRQSLRDAVPREGLAATIRGRPLRELGREVLALARAGLSARALIDNAGDNESRYLDPLDIIVASGRTQAEDLLALWNGRWDHSVEPAFEECVF</sequence>
<dbReference type="PIRSF" id="PIRSF017901">
    <property type="entry name" value="GCL"/>
    <property type="match status" value="1"/>
</dbReference>
<dbReference type="RefSeq" id="WP_183750252.1">
    <property type="nucleotide sequence ID" value="NZ_JACICC010000001.1"/>
</dbReference>
<dbReference type="EC" id="6.3.2.2" evidence="10"/>
<evidence type="ECO:0000256" key="10">
    <source>
        <dbReference type="PIRNR" id="PIRNR017901"/>
    </source>
</evidence>
<name>A0A7W5Z1C2_9HYPH</name>
<keyword evidence="9" id="KW-1015">Disulfide bond</keyword>
<dbReference type="NCBIfam" id="TIGR01436">
    <property type="entry name" value="glu_cys_lig_pln"/>
    <property type="match status" value="1"/>
</dbReference>
<dbReference type="Gene3D" id="3.30.590.20">
    <property type="match status" value="1"/>
</dbReference>
<evidence type="ECO:0000256" key="2">
    <source>
        <dbReference type="ARBA" id="ARBA00010253"/>
    </source>
</evidence>
<proteinExistence type="inferred from homology"/>
<dbReference type="PANTHER" id="PTHR34378">
    <property type="entry name" value="GLUTAMATE--CYSTEINE LIGASE, CHLOROPLASTIC"/>
    <property type="match status" value="1"/>
</dbReference>
<comment type="function">
    <text evidence="10">Catalyzes the synthesis of gamma-glutamylcysteine (gamma-GC).</text>
</comment>
<dbReference type="Proteomes" id="UP000537592">
    <property type="component" value="Unassembled WGS sequence"/>
</dbReference>
<evidence type="ECO:0000256" key="3">
    <source>
        <dbReference type="ARBA" id="ARBA00011153"/>
    </source>
</evidence>
<protein>
    <recommendedName>
        <fullName evidence="10">Glutamate--cysteine ligase</fullName>
        <ecNumber evidence="10">6.3.2.2</ecNumber>
    </recommendedName>
</protein>
<dbReference type="GO" id="GO:0006750">
    <property type="term" value="P:glutathione biosynthetic process"/>
    <property type="evidence" value="ECO:0007669"/>
    <property type="project" value="UniProtKB-UniRule"/>
</dbReference>
<comment type="pathway">
    <text evidence="1">Sulfur metabolism; glutathione biosynthesis; glutathione from L-cysteine and L-glutamate: step 1/2.</text>
</comment>
<organism evidence="11 12">
    <name type="scientific">Pseudochelatococcus contaminans</name>
    <dbReference type="NCBI Taxonomy" id="1538103"/>
    <lineage>
        <taxon>Bacteria</taxon>
        <taxon>Pseudomonadati</taxon>
        <taxon>Pseudomonadota</taxon>
        <taxon>Alphaproteobacteria</taxon>
        <taxon>Hyphomicrobiales</taxon>
        <taxon>Chelatococcaceae</taxon>
        <taxon>Pseudochelatococcus</taxon>
    </lineage>
</organism>
<dbReference type="InterPro" id="IPR035434">
    <property type="entry name" value="GCL_bact_plant"/>
</dbReference>
<accession>A0A7W5Z1C2</accession>
<comment type="caution">
    <text evidence="11">The sequence shown here is derived from an EMBL/GenBank/DDBJ whole genome shotgun (WGS) entry which is preliminary data.</text>
</comment>
<dbReference type="InterPro" id="IPR011556">
    <property type="entry name" value="Glut_cys_lig_pln_type"/>
</dbReference>
<comment type="similarity">
    <text evidence="10">Belongs to the glutamate--cysteine ligase type 2 family. EgtA subfamily.</text>
</comment>
<keyword evidence="7 10" id="KW-0067">ATP-binding</keyword>
<evidence type="ECO:0000256" key="5">
    <source>
        <dbReference type="ARBA" id="ARBA00022684"/>
    </source>
</evidence>
<evidence type="ECO:0000313" key="11">
    <source>
        <dbReference type="EMBL" id="MBB3808226.1"/>
    </source>
</evidence>
<evidence type="ECO:0000256" key="9">
    <source>
        <dbReference type="ARBA" id="ARBA00023157"/>
    </source>
</evidence>
<evidence type="ECO:0000256" key="7">
    <source>
        <dbReference type="ARBA" id="ARBA00022840"/>
    </source>
</evidence>
<keyword evidence="5" id="KW-0317">Glutathione biosynthesis</keyword>
<reference evidence="11 12" key="1">
    <citation type="submission" date="2020-08" db="EMBL/GenBank/DDBJ databases">
        <title>Genomic Encyclopedia of Type Strains, Phase IV (KMG-IV): sequencing the most valuable type-strain genomes for metagenomic binning, comparative biology and taxonomic classification.</title>
        <authorList>
            <person name="Goeker M."/>
        </authorList>
    </citation>
    <scope>NUCLEOTIDE SEQUENCE [LARGE SCALE GENOMIC DNA]</scope>
    <source>
        <strain evidence="11 12">DSM 28760</strain>
    </source>
</reference>
<dbReference type="GO" id="GO:0004357">
    <property type="term" value="F:glutamate-cysteine ligase activity"/>
    <property type="evidence" value="ECO:0007669"/>
    <property type="project" value="UniProtKB-UniRule"/>
</dbReference>
<comment type="subunit">
    <text evidence="3">Homodimer or monomer when oxidized or reduced, respectively.</text>
</comment>
<dbReference type="Pfam" id="PF04107">
    <property type="entry name" value="GCS2"/>
    <property type="match status" value="1"/>
</dbReference>
<evidence type="ECO:0000256" key="6">
    <source>
        <dbReference type="ARBA" id="ARBA00022741"/>
    </source>
</evidence>